<dbReference type="SMART" id="SM00347">
    <property type="entry name" value="HTH_MARR"/>
    <property type="match status" value="1"/>
</dbReference>
<dbReference type="OrthoDB" id="3237509at2"/>
<gene>
    <name evidence="5" type="ORF">CLV28_1105</name>
</gene>
<dbReference type="PROSITE" id="PS50995">
    <property type="entry name" value="HTH_MARR_2"/>
    <property type="match status" value="1"/>
</dbReference>
<dbReference type="InterPro" id="IPR036388">
    <property type="entry name" value="WH-like_DNA-bd_sf"/>
</dbReference>
<evidence type="ECO:0000313" key="6">
    <source>
        <dbReference type="Proteomes" id="UP000231693"/>
    </source>
</evidence>
<dbReference type="InterPro" id="IPR000835">
    <property type="entry name" value="HTH_MarR-typ"/>
</dbReference>
<dbReference type="PANTHER" id="PTHR33164:SF104">
    <property type="entry name" value="TRANSCRIPTIONAL REGULATORY PROTEIN"/>
    <property type="match status" value="1"/>
</dbReference>
<dbReference type="RefSeq" id="WP_100422179.1">
    <property type="nucleotide sequence ID" value="NZ_BOOX01000010.1"/>
</dbReference>
<keyword evidence="1" id="KW-0805">Transcription regulation</keyword>
<dbReference type="EMBL" id="PGFE01000001">
    <property type="protein sequence ID" value="PJJ77879.1"/>
    <property type="molecule type" value="Genomic_DNA"/>
</dbReference>
<dbReference type="Pfam" id="PF12802">
    <property type="entry name" value="MarR_2"/>
    <property type="match status" value="1"/>
</dbReference>
<sequence>MDYVDRVRAQWAERLPAVDTSPADVVARITRIAALVTQQSEVALADHDLTRPEFDVLATLRRAGRPLRAGEIQTLHQAPGASVTKRVDRLERAGLVERTVPERDRRGVLVALTPAGVALVDAQFPAQVERERAVLADLDADARAELARLLAVVLRAVDDAPSRVAWTA</sequence>
<keyword evidence="2" id="KW-0238">DNA-binding</keyword>
<protein>
    <submittedName>
        <fullName evidence="5">MarR family transcriptional regulator</fullName>
    </submittedName>
</protein>
<keyword evidence="6" id="KW-1185">Reference proteome</keyword>
<evidence type="ECO:0000313" key="5">
    <source>
        <dbReference type="EMBL" id="PJJ77879.1"/>
    </source>
</evidence>
<dbReference type="GO" id="GO:0003677">
    <property type="term" value="F:DNA binding"/>
    <property type="evidence" value="ECO:0007669"/>
    <property type="project" value="UniProtKB-KW"/>
</dbReference>
<evidence type="ECO:0000259" key="4">
    <source>
        <dbReference type="PROSITE" id="PS50995"/>
    </source>
</evidence>
<name>A0A2M9D128_9CELL</name>
<dbReference type="InterPro" id="IPR036390">
    <property type="entry name" value="WH_DNA-bd_sf"/>
</dbReference>
<dbReference type="Gene3D" id="1.10.10.10">
    <property type="entry name" value="Winged helix-like DNA-binding domain superfamily/Winged helix DNA-binding domain"/>
    <property type="match status" value="1"/>
</dbReference>
<feature type="domain" description="HTH marR-type" evidence="4">
    <location>
        <begin position="22"/>
        <end position="158"/>
    </location>
</feature>
<dbReference type="InterPro" id="IPR039422">
    <property type="entry name" value="MarR/SlyA-like"/>
</dbReference>
<dbReference type="AlphaFoldDB" id="A0A2M9D128"/>
<dbReference type="PROSITE" id="PS01117">
    <property type="entry name" value="HTH_MARR_1"/>
    <property type="match status" value="1"/>
</dbReference>
<organism evidence="5 6">
    <name type="scientific">Sediminihabitans luteus</name>
    <dbReference type="NCBI Taxonomy" id="1138585"/>
    <lineage>
        <taxon>Bacteria</taxon>
        <taxon>Bacillati</taxon>
        <taxon>Actinomycetota</taxon>
        <taxon>Actinomycetes</taxon>
        <taxon>Micrococcales</taxon>
        <taxon>Cellulomonadaceae</taxon>
        <taxon>Sediminihabitans</taxon>
    </lineage>
</organism>
<dbReference type="InterPro" id="IPR023187">
    <property type="entry name" value="Tscrpt_reg_MarR-type_CS"/>
</dbReference>
<evidence type="ECO:0000256" key="3">
    <source>
        <dbReference type="ARBA" id="ARBA00023163"/>
    </source>
</evidence>
<keyword evidence="3" id="KW-0804">Transcription</keyword>
<reference evidence="5 6" key="1">
    <citation type="submission" date="2017-11" db="EMBL/GenBank/DDBJ databases">
        <title>Genomic Encyclopedia of Archaeal and Bacterial Type Strains, Phase II (KMG-II): From Individual Species to Whole Genera.</title>
        <authorList>
            <person name="Goeker M."/>
        </authorList>
    </citation>
    <scope>NUCLEOTIDE SEQUENCE [LARGE SCALE GENOMIC DNA]</scope>
    <source>
        <strain evidence="5 6">DSM 25478</strain>
    </source>
</reference>
<dbReference type="Proteomes" id="UP000231693">
    <property type="component" value="Unassembled WGS sequence"/>
</dbReference>
<dbReference type="SUPFAM" id="SSF46785">
    <property type="entry name" value="Winged helix' DNA-binding domain"/>
    <property type="match status" value="1"/>
</dbReference>
<dbReference type="GO" id="GO:0006950">
    <property type="term" value="P:response to stress"/>
    <property type="evidence" value="ECO:0007669"/>
    <property type="project" value="TreeGrafter"/>
</dbReference>
<dbReference type="PRINTS" id="PR00598">
    <property type="entry name" value="HTHMARR"/>
</dbReference>
<evidence type="ECO:0000256" key="2">
    <source>
        <dbReference type="ARBA" id="ARBA00023125"/>
    </source>
</evidence>
<evidence type="ECO:0000256" key="1">
    <source>
        <dbReference type="ARBA" id="ARBA00023015"/>
    </source>
</evidence>
<dbReference type="PANTHER" id="PTHR33164">
    <property type="entry name" value="TRANSCRIPTIONAL REGULATOR, MARR FAMILY"/>
    <property type="match status" value="1"/>
</dbReference>
<accession>A0A2M9D128</accession>
<proteinExistence type="predicted"/>
<comment type="caution">
    <text evidence="5">The sequence shown here is derived from an EMBL/GenBank/DDBJ whole genome shotgun (WGS) entry which is preliminary data.</text>
</comment>
<dbReference type="GO" id="GO:0003700">
    <property type="term" value="F:DNA-binding transcription factor activity"/>
    <property type="evidence" value="ECO:0007669"/>
    <property type="project" value="InterPro"/>
</dbReference>